<sequence>MISSQVHSHIDLVSQIHKLITTGRTDPSLRFIHLQGGRQRQYLNRIERTVQMKMVPLDKELPPLYEVSVPQKWMVTLLSKCKGKGSSFTIKTMLDGFFLASGACWAEGQQSTEQQNISSYTS</sequence>
<reference evidence="1" key="1">
    <citation type="submission" date="2018-11" db="EMBL/GenBank/DDBJ databases">
        <authorList>
            <person name="Alioto T."/>
            <person name="Alioto T."/>
        </authorList>
    </citation>
    <scope>NUCLEOTIDE SEQUENCE</scope>
</reference>
<name>A0A8B6BEE9_MYTGA</name>
<proteinExistence type="predicted"/>
<gene>
    <name evidence="1" type="ORF">MGAL_10B082384</name>
</gene>
<dbReference type="OrthoDB" id="6214513at2759"/>
<dbReference type="Proteomes" id="UP000596742">
    <property type="component" value="Unassembled WGS sequence"/>
</dbReference>
<evidence type="ECO:0000313" key="2">
    <source>
        <dbReference type="Proteomes" id="UP000596742"/>
    </source>
</evidence>
<accession>A0A8B6BEE9</accession>
<keyword evidence="2" id="KW-1185">Reference proteome</keyword>
<dbReference type="AlphaFoldDB" id="A0A8B6BEE9"/>
<evidence type="ECO:0000313" key="1">
    <source>
        <dbReference type="EMBL" id="VDH89419.1"/>
    </source>
</evidence>
<organism evidence="1 2">
    <name type="scientific">Mytilus galloprovincialis</name>
    <name type="common">Mediterranean mussel</name>
    <dbReference type="NCBI Taxonomy" id="29158"/>
    <lineage>
        <taxon>Eukaryota</taxon>
        <taxon>Metazoa</taxon>
        <taxon>Spiralia</taxon>
        <taxon>Lophotrochozoa</taxon>
        <taxon>Mollusca</taxon>
        <taxon>Bivalvia</taxon>
        <taxon>Autobranchia</taxon>
        <taxon>Pteriomorphia</taxon>
        <taxon>Mytilida</taxon>
        <taxon>Mytiloidea</taxon>
        <taxon>Mytilidae</taxon>
        <taxon>Mytilinae</taxon>
        <taxon>Mytilus</taxon>
    </lineage>
</organism>
<dbReference type="EMBL" id="UYJE01000044">
    <property type="protein sequence ID" value="VDH89419.1"/>
    <property type="molecule type" value="Genomic_DNA"/>
</dbReference>
<comment type="caution">
    <text evidence="1">The sequence shown here is derived from an EMBL/GenBank/DDBJ whole genome shotgun (WGS) entry which is preliminary data.</text>
</comment>
<protein>
    <submittedName>
        <fullName evidence="1">Uncharacterized protein</fullName>
    </submittedName>
</protein>